<evidence type="ECO:0000256" key="8">
    <source>
        <dbReference type="ARBA" id="ARBA00022840"/>
    </source>
</evidence>
<keyword evidence="9 11" id="KW-0057">Aromatic amino acid biosynthesis</keyword>
<dbReference type="InterPro" id="IPR000623">
    <property type="entry name" value="Shikimate_kinase/TSH1"/>
</dbReference>
<keyword evidence="11" id="KW-0963">Cytoplasm</keyword>
<proteinExistence type="inferred from homology"/>
<evidence type="ECO:0000256" key="3">
    <source>
        <dbReference type="ARBA" id="ARBA00012154"/>
    </source>
</evidence>
<keyword evidence="11" id="KW-0460">Magnesium</keyword>
<dbReference type="EMBL" id="CP094984">
    <property type="protein sequence ID" value="UON90848.1"/>
    <property type="molecule type" value="Genomic_DNA"/>
</dbReference>
<feature type="binding site" evidence="11">
    <location>
        <position position="94"/>
    </location>
    <ligand>
        <name>substrate</name>
    </ligand>
</feature>
<accession>A0A9X1M504</accession>
<dbReference type="PANTHER" id="PTHR21087">
    <property type="entry name" value="SHIKIMATE KINASE"/>
    <property type="match status" value="1"/>
</dbReference>
<feature type="binding site" evidence="11">
    <location>
        <begin position="26"/>
        <end position="31"/>
    </location>
    <ligand>
        <name>ATP</name>
        <dbReference type="ChEBI" id="CHEBI:30616"/>
    </ligand>
</feature>
<dbReference type="InterPro" id="IPR023000">
    <property type="entry name" value="Shikimate_kinase_CS"/>
</dbReference>
<evidence type="ECO:0000256" key="10">
    <source>
        <dbReference type="ARBA" id="ARBA00048567"/>
    </source>
</evidence>
<comment type="subunit">
    <text evidence="11">Monomer.</text>
</comment>
<dbReference type="AlphaFoldDB" id="A0A9X1M504"/>
<dbReference type="Pfam" id="PF01202">
    <property type="entry name" value="SKI"/>
    <property type="match status" value="1"/>
</dbReference>
<feature type="binding site" evidence="11">
    <location>
        <position position="71"/>
    </location>
    <ligand>
        <name>substrate</name>
    </ligand>
</feature>
<feature type="binding site" evidence="11">
    <location>
        <position position="149"/>
    </location>
    <ligand>
        <name>substrate</name>
    </ligand>
</feature>
<evidence type="ECO:0000256" key="7">
    <source>
        <dbReference type="ARBA" id="ARBA00022777"/>
    </source>
</evidence>
<evidence type="ECO:0000256" key="11">
    <source>
        <dbReference type="HAMAP-Rule" id="MF_00109"/>
    </source>
</evidence>
<evidence type="ECO:0000313" key="15">
    <source>
        <dbReference type="Proteomes" id="UP001155145"/>
    </source>
</evidence>
<dbReference type="InterPro" id="IPR031322">
    <property type="entry name" value="Shikimate/glucono_kinase"/>
</dbReference>
<evidence type="ECO:0000313" key="12">
    <source>
        <dbReference type="EMBL" id="MCC3271371.1"/>
    </source>
</evidence>
<dbReference type="HAMAP" id="MF_00109">
    <property type="entry name" value="Shikimate_kinase"/>
    <property type="match status" value="1"/>
</dbReference>
<comment type="pathway">
    <text evidence="1 11">Metabolic intermediate biosynthesis; chorismate biosynthesis; chorismate from D-erythrose 4-phosphate and phosphoenolpyruvate: step 5/7.</text>
</comment>
<comment type="caution">
    <text evidence="11">Lacks conserved residue(s) required for the propagation of feature annotation.</text>
</comment>
<dbReference type="GO" id="GO:0005524">
    <property type="term" value="F:ATP binding"/>
    <property type="evidence" value="ECO:0007669"/>
    <property type="project" value="UniProtKB-UniRule"/>
</dbReference>
<protein>
    <recommendedName>
        <fullName evidence="3 11">Shikimate kinase</fullName>
        <shortName evidence="11">SK</shortName>
        <ecNumber evidence="3 11">2.7.1.71</ecNumber>
    </recommendedName>
</protein>
<keyword evidence="14" id="KW-1185">Reference proteome</keyword>
<feature type="binding site" evidence="11">
    <location>
        <position position="30"/>
    </location>
    <ligand>
        <name>Mg(2+)</name>
        <dbReference type="ChEBI" id="CHEBI:18420"/>
    </ligand>
</feature>
<dbReference type="Gene3D" id="3.40.50.300">
    <property type="entry name" value="P-loop containing nucleotide triphosphate hydrolases"/>
    <property type="match status" value="1"/>
</dbReference>
<dbReference type="Proteomes" id="UP000829758">
    <property type="component" value="Chromosome"/>
</dbReference>
<evidence type="ECO:0000256" key="4">
    <source>
        <dbReference type="ARBA" id="ARBA00022605"/>
    </source>
</evidence>
<dbReference type="EMBL" id="JAJFZT010000001">
    <property type="protein sequence ID" value="MCC3271371.1"/>
    <property type="molecule type" value="Genomic_DNA"/>
</dbReference>
<evidence type="ECO:0000256" key="1">
    <source>
        <dbReference type="ARBA" id="ARBA00004842"/>
    </source>
</evidence>
<name>A0A9X1M504_9MICC</name>
<keyword evidence="8 11" id="KW-0067">ATP-binding</keyword>
<evidence type="ECO:0000256" key="9">
    <source>
        <dbReference type="ARBA" id="ARBA00023141"/>
    </source>
</evidence>
<organism evidence="12 15">
    <name type="scientific">Arthrobacter zhangbolii</name>
    <dbReference type="NCBI Taxonomy" id="2886936"/>
    <lineage>
        <taxon>Bacteria</taxon>
        <taxon>Bacillati</taxon>
        <taxon>Actinomycetota</taxon>
        <taxon>Actinomycetes</taxon>
        <taxon>Micrococcales</taxon>
        <taxon>Micrococcaceae</taxon>
        <taxon>Arthrobacter</taxon>
    </lineage>
</organism>
<evidence type="ECO:0000313" key="13">
    <source>
        <dbReference type="EMBL" id="UON90848.1"/>
    </source>
</evidence>
<dbReference type="GO" id="GO:0009423">
    <property type="term" value="P:chorismate biosynthetic process"/>
    <property type="evidence" value="ECO:0007669"/>
    <property type="project" value="UniProtKB-UniRule"/>
</dbReference>
<dbReference type="InterPro" id="IPR027417">
    <property type="entry name" value="P-loop_NTPase"/>
</dbReference>
<comment type="similarity">
    <text evidence="2 11">Belongs to the shikimate kinase family.</text>
</comment>
<comment type="catalytic activity">
    <reaction evidence="10 11">
        <text>shikimate + ATP = 3-phosphoshikimate + ADP + H(+)</text>
        <dbReference type="Rhea" id="RHEA:13121"/>
        <dbReference type="ChEBI" id="CHEBI:15378"/>
        <dbReference type="ChEBI" id="CHEBI:30616"/>
        <dbReference type="ChEBI" id="CHEBI:36208"/>
        <dbReference type="ChEBI" id="CHEBI:145989"/>
        <dbReference type="ChEBI" id="CHEBI:456216"/>
        <dbReference type="EC" id="2.7.1.71"/>
    </reaction>
</comment>
<evidence type="ECO:0000256" key="2">
    <source>
        <dbReference type="ARBA" id="ARBA00006997"/>
    </source>
</evidence>
<dbReference type="RefSeq" id="WP_227927749.1">
    <property type="nucleotide sequence ID" value="NZ_CP094984.1"/>
</dbReference>
<evidence type="ECO:0000256" key="5">
    <source>
        <dbReference type="ARBA" id="ARBA00022679"/>
    </source>
</evidence>
<keyword evidence="4 11" id="KW-0028">Amino-acid biosynthesis</keyword>
<dbReference type="GO" id="GO:0009073">
    <property type="term" value="P:aromatic amino acid family biosynthetic process"/>
    <property type="evidence" value="ECO:0007669"/>
    <property type="project" value="UniProtKB-KW"/>
</dbReference>
<dbReference type="GO" id="GO:0008652">
    <property type="term" value="P:amino acid biosynthetic process"/>
    <property type="evidence" value="ECO:0007669"/>
    <property type="project" value="UniProtKB-KW"/>
</dbReference>
<dbReference type="Proteomes" id="UP001155145">
    <property type="component" value="Unassembled WGS sequence"/>
</dbReference>
<dbReference type="GO" id="GO:0005829">
    <property type="term" value="C:cytosol"/>
    <property type="evidence" value="ECO:0007669"/>
    <property type="project" value="TreeGrafter"/>
</dbReference>
<evidence type="ECO:0000313" key="14">
    <source>
        <dbReference type="Proteomes" id="UP000829758"/>
    </source>
</evidence>
<sequence length="184" mass="19886">MSRSPDPHLPEPHSIRRHLVLIGFMAAGKSVVGRSYAARAGLPFVDTDELVVERHGSIADLFTARGERYFREVEARTVAAALESPVPAVISLGGGAVLDSGTQQLLAGTTVVFLDTDLATVLPRISRSGHRPMLAPDPVRRWQELATARRPVYESLADITIDTRGLTVPAIIDRLTSVLTKGED</sequence>
<dbReference type="GO" id="GO:0004765">
    <property type="term" value="F:shikimate kinase activity"/>
    <property type="evidence" value="ECO:0007669"/>
    <property type="project" value="UniProtKB-UniRule"/>
</dbReference>
<dbReference type="EC" id="2.7.1.71" evidence="3 11"/>
<dbReference type="GO" id="GO:0000287">
    <property type="term" value="F:magnesium ion binding"/>
    <property type="evidence" value="ECO:0007669"/>
    <property type="project" value="UniProtKB-UniRule"/>
</dbReference>
<dbReference type="PROSITE" id="PS01128">
    <property type="entry name" value="SHIKIMATE_KINASE"/>
    <property type="match status" value="1"/>
</dbReference>
<dbReference type="PANTHER" id="PTHR21087:SF16">
    <property type="entry name" value="SHIKIMATE KINASE 1, CHLOROPLASTIC"/>
    <property type="match status" value="1"/>
</dbReference>
<comment type="function">
    <text evidence="11">Catalyzes the specific phosphorylation of the 3-hydroxyl group of shikimic acid using ATP as a cosubstrate.</text>
</comment>
<evidence type="ECO:0000256" key="6">
    <source>
        <dbReference type="ARBA" id="ARBA00022741"/>
    </source>
</evidence>
<dbReference type="CDD" id="cd00464">
    <property type="entry name" value="SK"/>
    <property type="match status" value="1"/>
</dbReference>
<reference evidence="12" key="1">
    <citation type="submission" date="2021-10" db="EMBL/GenBank/DDBJ databases">
        <title>Novel species in genus Arthrobacter.</title>
        <authorList>
            <person name="Liu Y."/>
        </authorList>
    </citation>
    <scope>NUCLEOTIDE SEQUENCE</scope>
    <source>
        <strain evidence="12">Zg-Y462</strain>
        <strain evidence="14">zg-Y462</strain>
    </source>
</reference>
<gene>
    <name evidence="11" type="primary">aroK</name>
    <name evidence="12" type="ORF">LJ755_01330</name>
    <name evidence="13" type="ORF">MUK71_09350</name>
</gene>
<feature type="binding site" evidence="11">
    <location>
        <position position="48"/>
    </location>
    <ligand>
        <name>substrate</name>
    </ligand>
</feature>
<dbReference type="PRINTS" id="PR01100">
    <property type="entry name" value="SHIKIMTKNASE"/>
</dbReference>
<keyword evidence="6 11" id="KW-0547">Nucleotide-binding</keyword>
<comment type="cofactor">
    <cofactor evidence="11">
        <name>Mg(2+)</name>
        <dbReference type="ChEBI" id="CHEBI:18420"/>
    </cofactor>
    <text evidence="11">Binds 1 Mg(2+) ion per subunit.</text>
</comment>
<comment type="subcellular location">
    <subcellularLocation>
        <location evidence="11">Cytoplasm</location>
    </subcellularLocation>
</comment>
<feature type="binding site" evidence="11">
    <location>
        <position position="131"/>
    </location>
    <ligand>
        <name>ATP</name>
        <dbReference type="ChEBI" id="CHEBI:30616"/>
    </ligand>
</feature>
<keyword evidence="5 11" id="KW-0808">Transferase</keyword>
<dbReference type="SUPFAM" id="SSF52540">
    <property type="entry name" value="P-loop containing nucleoside triphosphate hydrolases"/>
    <property type="match status" value="1"/>
</dbReference>
<keyword evidence="11" id="KW-0479">Metal-binding</keyword>
<keyword evidence="7 11" id="KW-0418">Kinase</keyword>